<feature type="domain" description="Glycosyltransferase 2-like" evidence="1">
    <location>
        <begin position="8"/>
        <end position="131"/>
    </location>
</feature>
<dbReference type="RefSeq" id="WP_184841413.1">
    <property type="nucleotide sequence ID" value="NZ_JACHMN010000003.1"/>
</dbReference>
<dbReference type="Pfam" id="PF00535">
    <property type="entry name" value="Glycos_transf_2"/>
    <property type="match status" value="1"/>
</dbReference>
<name>A0A841BWM3_9ACTN</name>
<dbReference type="Proteomes" id="UP000587527">
    <property type="component" value="Unassembled WGS sequence"/>
</dbReference>
<gene>
    <name evidence="2" type="ORF">F4553_005509</name>
</gene>
<protein>
    <submittedName>
        <fullName evidence="2">Glycosyltransferase involved in cell wall biosynthesis</fullName>
    </submittedName>
</protein>
<accession>A0A841BWM3</accession>
<comment type="caution">
    <text evidence="2">The sequence shown here is derived from an EMBL/GenBank/DDBJ whole genome shotgun (WGS) entry which is preliminary data.</text>
</comment>
<dbReference type="PANTHER" id="PTHR22916:SF56">
    <property type="entry name" value="GLYCOSYL TRANSFERASE"/>
    <property type="match status" value="1"/>
</dbReference>
<keyword evidence="2" id="KW-0808">Transferase</keyword>
<proteinExistence type="predicted"/>
<dbReference type="EMBL" id="JACHMN010000003">
    <property type="protein sequence ID" value="MBB5872075.1"/>
    <property type="molecule type" value="Genomic_DNA"/>
</dbReference>
<dbReference type="GO" id="GO:0016740">
    <property type="term" value="F:transferase activity"/>
    <property type="evidence" value="ECO:0007669"/>
    <property type="project" value="UniProtKB-KW"/>
</dbReference>
<dbReference type="SUPFAM" id="SSF53448">
    <property type="entry name" value="Nucleotide-diphospho-sugar transferases"/>
    <property type="match status" value="1"/>
</dbReference>
<sequence length="310" mass="34819">MSAPRVTIGFPVFNDHHYLPLAFDSLRAQEFTDFEVVVCDNGSSDGSWAICEKYAELDPRWRIERNPVNVGINGNFNKILGLARGEFFRLAAHDDLMAPTLIGRSVEALDAHPEAVLAYPGTVVIDGDGNETTYWDGDIDLTDPSPTRRLVTIAGRWRLANEVMGMVRTEVLRRTDPRSPYLSSDIATMIELVARGPFVRIDEPLFFRRIHAKSTFGAERSKDDVAGWHAETKAPAKRKEPRAGSDYNRLARGIAGSLIKAEDLPWSVRIPGMLAFQSVWAVRRSRIALGRWRRQLTRTPMPTSPWETTS</sequence>
<dbReference type="Gene3D" id="3.90.550.10">
    <property type="entry name" value="Spore Coat Polysaccharide Biosynthesis Protein SpsA, Chain A"/>
    <property type="match status" value="1"/>
</dbReference>
<keyword evidence="3" id="KW-1185">Reference proteome</keyword>
<dbReference type="InterPro" id="IPR001173">
    <property type="entry name" value="Glyco_trans_2-like"/>
</dbReference>
<evidence type="ECO:0000313" key="2">
    <source>
        <dbReference type="EMBL" id="MBB5872075.1"/>
    </source>
</evidence>
<dbReference type="PANTHER" id="PTHR22916">
    <property type="entry name" value="GLYCOSYLTRANSFERASE"/>
    <property type="match status" value="1"/>
</dbReference>
<reference evidence="2 3" key="1">
    <citation type="submission" date="2020-08" db="EMBL/GenBank/DDBJ databases">
        <title>Sequencing the genomes of 1000 actinobacteria strains.</title>
        <authorList>
            <person name="Klenk H.-P."/>
        </authorList>
    </citation>
    <scope>NUCLEOTIDE SEQUENCE [LARGE SCALE GENOMIC DNA]</scope>
    <source>
        <strain evidence="2 3">DSM 45362</strain>
    </source>
</reference>
<organism evidence="2 3">
    <name type="scientific">Allocatelliglobosispora scoriae</name>
    <dbReference type="NCBI Taxonomy" id="643052"/>
    <lineage>
        <taxon>Bacteria</taxon>
        <taxon>Bacillati</taxon>
        <taxon>Actinomycetota</taxon>
        <taxon>Actinomycetes</taxon>
        <taxon>Micromonosporales</taxon>
        <taxon>Micromonosporaceae</taxon>
        <taxon>Allocatelliglobosispora</taxon>
    </lineage>
</organism>
<evidence type="ECO:0000259" key="1">
    <source>
        <dbReference type="Pfam" id="PF00535"/>
    </source>
</evidence>
<dbReference type="InterPro" id="IPR029044">
    <property type="entry name" value="Nucleotide-diphossugar_trans"/>
</dbReference>
<dbReference type="AlphaFoldDB" id="A0A841BWM3"/>
<evidence type="ECO:0000313" key="3">
    <source>
        <dbReference type="Proteomes" id="UP000587527"/>
    </source>
</evidence>